<feature type="region of interest" description="Disordered" evidence="1">
    <location>
        <begin position="296"/>
        <end position="338"/>
    </location>
</feature>
<dbReference type="InterPro" id="IPR001543">
    <property type="entry name" value="FliN-like_C"/>
</dbReference>
<keyword evidence="4" id="KW-1185">Reference proteome</keyword>
<feature type="domain" description="Flagellar motor switch protein FliN-like C-terminal" evidence="2">
    <location>
        <begin position="220"/>
        <end position="286"/>
    </location>
</feature>
<dbReference type="EMBL" id="SLZU01000001">
    <property type="protein sequence ID" value="TCS67212.1"/>
    <property type="molecule type" value="Genomic_DNA"/>
</dbReference>
<dbReference type="Pfam" id="PF01052">
    <property type="entry name" value="FliMN_C"/>
    <property type="match status" value="1"/>
</dbReference>
<reference evidence="3 4" key="1">
    <citation type="submission" date="2019-03" db="EMBL/GenBank/DDBJ databases">
        <title>Genomic Encyclopedia of Type Strains, Phase IV (KMG-IV): sequencing the most valuable type-strain genomes for metagenomic binning, comparative biology and taxonomic classification.</title>
        <authorList>
            <person name="Goeker M."/>
        </authorList>
    </citation>
    <scope>NUCLEOTIDE SEQUENCE [LARGE SCALE GENOMIC DNA]</scope>
    <source>
        <strain evidence="3 4">DSM 104836</strain>
    </source>
</reference>
<evidence type="ECO:0000313" key="4">
    <source>
        <dbReference type="Proteomes" id="UP000295696"/>
    </source>
</evidence>
<comment type="caution">
    <text evidence="3">The sequence shown here is derived from an EMBL/GenBank/DDBJ whole genome shotgun (WGS) entry which is preliminary data.</text>
</comment>
<evidence type="ECO:0000259" key="2">
    <source>
        <dbReference type="Pfam" id="PF01052"/>
    </source>
</evidence>
<protein>
    <submittedName>
        <fullName evidence="3">Flagellar motor switch protein FliM</fullName>
    </submittedName>
</protein>
<keyword evidence="3" id="KW-0969">Cilium</keyword>
<dbReference type="SUPFAM" id="SSF101801">
    <property type="entry name" value="Surface presentation of antigens (SPOA)"/>
    <property type="match status" value="1"/>
</dbReference>
<sequence>MAGQAVNEVLSRKANAARKEQEARVLSPARALRRALSRSADALWGLPIVVDGVQEETLVLDACLDGVPGDALVIVLEGPDGIAGAAVLDRATVRSVIEVQTIGRVTNLPPDPRALTPTDAAMCAPLLDAMMTRFSNNLDGHPSQGEFTGYRFGAMVEDTRALGILMDAAEFHSFLVSVELGDKMRRGELLFILPVVTPPEPDRAPEARGDPLRAKNAARMQMVEARLDAVLCRIRMSLASADQLKPGDLLPLPDAVLDQVELSAGGMQIAKRCRLGQMGGLRAVRLRLPAVAKADIPPAAEQSPPPPVEKKPAAAKSLALSEPTKKLPEDIPDLPEIPDIDGFSDLTAGIDDGLDLDDDLMNIG</sequence>
<dbReference type="AlphaFoldDB" id="A0A4R3JNQ6"/>
<organism evidence="3 4">
    <name type="scientific">Primorskyibacter sedentarius</name>
    <dbReference type="NCBI Taxonomy" id="745311"/>
    <lineage>
        <taxon>Bacteria</taxon>
        <taxon>Pseudomonadati</taxon>
        <taxon>Pseudomonadota</taxon>
        <taxon>Alphaproteobacteria</taxon>
        <taxon>Rhodobacterales</taxon>
        <taxon>Roseobacteraceae</taxon>
        <taxon>Primorskyibacter</taxon>
    </lineage>
</organism>
<dbReference type="Proteomes" id="UP000295696">
    <property type="component" value="Unassembled WGS sequence"/>
</dbReference>
<keyword evidence="3" id="KW-0282">Flagellum</keyword>
<gene>
    <name evidence="3" type="ORF">EDD52_101307</name>
</gene>
<evidence type="ECO:0000256" key="1">
    <source>
        <dbReference type="SAM" id="MobiDB-lite"/>
    </source>
</evidence>
<dbReference type="RefSeq" id="WP_165907433.1">
    <property type="nucleotide sequence ID" value="NZ_SLZU01000001.1"/>
</dbReference>
<accession>A0A4R3JNQ6</accession>
<dbReference type="Gene3D" id="2.30.330.10">
    <property type="entry name" value="SpoA-like"/>
    <property type="match status" value="1"/>
</dbReference>
<dbReference type="InterPro" id="IPR036429">
    <property type="entry name" value="SpoA-like_sf"/>
</dbReference>
<proteinExistence type="predicted"/>
<keyword evidence="3" id="KW-0966">Cell projection</keyword>
<evidence type="ECO:0000313" key="3">
    <source>
        <dbReference type="EMBL" id="TCS67212.1"/>
    </source>
</evidence>
<name>A0A4R3JNQ6_9RHOB</name>